<dbReference type="Pfam" id="PF00069">
    <property type="entry name" value="Pkinase"/>
    <property type="match status" value="1"/>
</dbReference>
<dbReference type="InterPro" id="IPR011009">
    <property type="entry name" value="Kinase-like_dom_sf"/>
</dbReference>
<protein>
    <recommendedName>
        <fullName evidence="5">Protein kinase domain-containing protein</fullName>
    </recommendedName>
</protein>
<evidence type="ECO:0000256" key="2">
    <source>
        <dbReference type="ARBA" id="ARBA00022741"/>
    </source>
</evidence>
<evidence type="ECO:0000259" key="5">
    <source>
        <dbReference type="PROSITE" id="PS50011"/>
    </source>
</evidence>
<evidence type="ECO:0000313" key="7">
    <source>
        <dbReference type="Proteomes" id="UP001500253"/>
    </source>
</evidence>
<name>A0ABP5UCC6_9ACTN</name>
<keyword evidence="3" id="KW-0067">ATP-binding</keyword>
<dbReference type="InterPro" id="IPR000719">
    <property type="entry name" value="Prot_kinase_dom"/>
</dbReference>
<feature type="region of interest" description="Disordered" evidence="4">
    <location>
        <begin position="42"/>
        <end position="61"/>
    </location>
</feature>
<dbReference type="SUPFAM" id="SSF56112">
    <property type="entry name" value="Protein kinase-like (PK-like)"/>
    <property type="match status" value="1"/>
</dbReference>
<dbReference type="RefSeq" id="WP_346179325.1">
    <property type="nucleotide sequence ID" value="NZ_BAAASD010000074.1"/>
</dbReference>
<dbReference type="InterPro" id="IPR051931">
    <property type="entry name" value="PAK3-like"/>
</dbReference>
<dbReference type="PANTHER" id="PTHR45832">
    <property type="entry name" value="SERINE/THREONINE-PROTEIN KINASE SAMKA-RELATED-RELATED"/>
    <property type="match status" value="1"/>
</dbReference>
<sequence length="291" mass="32190">MGAPPPAEAVKALEDRFGPVSACLLSDRRGSRAWKVATPKGHMALKANAPESEGARDKAEELGQENRHLLQLIQADAIDRAYRIESGTWEDGRWLAVRWIEGEFLWRAFRIAREPEQIRPSVRPWLLGIARTWAQRLAAMHAADWAHADVQPTNTLVTDSGTAEVIDYALACGPGQDERIPYRGALTHTTAPEVADAILSTSDDTHVQAEPAADMWGLGASLFWCWTGHRPVAYEDDLDRLGKLRAIAKGRTLRLEDVRPWVFPEFEQLITACMNADPGARPTAAELARAC</sequence>
<evidence type="ECO:0000256" key="1">
    <source>
        <dbReference type="ARBA" id="ARBA00008874"/>
    </source>
</evidence>
<keyword evidence="7" id="KW-1185">Reference proteome</keyword>
<accession>A0ABP5UCC6</accession>
<keyword evidence="2" id="KW-0547">Nucleotide-binding</keyword>
<gene>
    <name evidence="6" type="ORF">GCM10010246_81920</name>
</gene>
<dbReference type="SMART" id="SM00220">
    <property type="entry name" value="S_TKc"/>
    <property type="match status" value="1"/>
</dbReference>
<evidence type="ECO:0000313" key="6">
    <source>
        <dbReference type="EMBL" id="GAA2374639.1"/>
    </source>
</evidence>
<dbReference type="Gene3D" id="1.10.510.10">
    <property type="entry name" value="Transferase(Phosphotransferase) domain 1"/>
    <property type="match status" value="1"/>
</dbReference>
<dbReference type="Proteomes" id="UP001500253">
    <property type="component" value="Unassembled WGS sequence"/>
</dbReference>
<feature type="domain" description="Protein kinase" evidence="5">
    <location>
        <begin position="1"/>
        <end position="291"/>
    </location>
</feature>
<dbReference type="EMBL" id="BAAASD010000074">
    <property type="protein sequence ID" value="GAA2374639.1"/>
    <property type="molecule type" value="Genomic_DNA"/>
</dbReference>
<comment type="similarity">
    <text evidence="1">Belongs to the protein kinase superfamily. STE Ser/Thr protein kinase family. STE20 subfamily.</text>
</comment>
<organism evidence="6 7">
    <name type="scientific">Streptomyces cuspidosporus</name>
    <dbReference type="NCBI Taxonomy" id="66882"/>
    <lineage>
        <taxon>Bacteria</taxon>
        <taxon>Bacillati</taxon>
        <taxon>Actinomycetota</taxon>
        <taxon>Actinomycetes</taxon>
        <taxon>Kitasatosporales</taxon>
        <taxon>Streptomycetaceae</taxon>
        <taxon>Streptomyces</taxon>
    </lineage>
</organism>
<dbReference type="PANTHER" id="PTHR45832:SF22">
    <property type="entry name" value="SERINE_THREONINE-PROTEIN KINASE SAMKA-RELATED"/>
    <property type="match status" value="1"/>
</dbReference>
<evidence type="ECO:0000256" key="4">
    <source>
        <dbReference type="SAM" id="MobiDB-lite"/>
    </source>
</evidence>
<evidence type="ECO:0000256" key="3">
    <source>
        <dbReference type="ARBA" id="ARBA00022840"/>
    </source>
</evidence>
<proteinExistence type="inferred from homology"/>
<dbReference type="PROSITE" id="PS50011">
    <property type="entry name" value="PROTEIN_KINASE_DOM"/>
    <property type="match status" value="1"/>
</dbReference>
<comment type="caution">
    <text evidence="6">The sequence shown here is derived from an EMBL/GenBank/DDBJ whole genome shotgun (WGS) entry which is preliminary data.</text>
</comment>
<reference evidence="7" key="1">
    <citation type="journal article" date="2019" name="Int. J. Syst. Evol. Microbiol.">
        <title>The Global Catalogue of Microorganisms (GCM) 10K type strain sequencing project: providing services to taxonomists for standard genome sequencing and annotation.</title>
        <authorList>
            <consortium name="The Broad Institute Genomics Platform"/>
            <consortium name="The Broad Institute Genome Sequencing Center for Infectious Disease"/>
            <person name="Wu L."/>
            <person name="Ma J."/>
        </authorList>
    </citation>
    <scope>NUCLEOTIDE SEQUENCE [LARGE SCALE GENOMIC DNA]</scope>
    <source>
        <strain evidence="7">JCM 4316</strain>
    </source>
</reference>